<dbReference type="STRING" id="857342.A0A2T3B8I0"/>
<feature type="region of interest" description="Disordered" evidence="6">
    <location>
        <begin position="1"/>
        <end position="284"/>
    </location>
</feature>
<feature type="compositionally biased region" description="Basic and acidic residues" evidence="6">
    <location>
        <begin position="47"/>
        <end position="56"/>
    </location>
</feature>
<dbReference type="GO" id="GO:0008270">
    <property type="term" value="F:zinc ion binding"/>
    <property type="evidence" value="ECO:0007669"/>
    <property type="project" value="InterPro"/>
</dbReference>
<dbReference type="InterPro" id="IPR050815">
    <property type="entry name" value="TF_fung"/>
</dbReference>
<dbReference type="InterPro" id="IPR001138">
    <property type="entry name" value="Zn2Cys6_DnaBD"/>
</dbReference>
<evidence type="ECO:0000256" key="6">
    <source>
        <dbReference type="SAM" id="MobiDB-lite"/>
    </source>
</evidence>
<keyword evidence="4" id="KW-0804">Transcription</keyword>
<proteinExistence type="predicted"/>
<dbReference type="GO" id="GO:0005634">
    <property type="term" value="C:nucleus"/>
    <property type="evidence" value="ECO:0007669"/>
    <property type="project" value="UniProtKB-SubCell"/>
</dbReference>
<dbReference type="SUPFAM" id="SSF57701">
    <property type="entry name" value="Zn2/Cys6 DNA-binding domain"/>
    <property type="match status" value="1"/>
</dbReference>
<feature type="region of interest" description="Disordered" evidence="6">
    <location>
        <begin position="379"/>
        <end position="473"/>
    </location>
</feature>
<keyword evidence="3" id="KW-0805">Transcription regulation</keyword>
<dbReference type="AlphaFoldDB" id="A0A2T3B8I0"/>
<comment type="subcellular location">
    <subcellularLocation>
        <location evidence="1">Nucleus</location>
    </subcellularLocation>
</comment>
<protein>
    <recommendedName>
        <fullName evidence="7">Zn(2)-C6 fungal-type domain-containing protein</fullName>
    </recommendedName>
</protein>
<feature type="compositionally biased region" description="Polar residues" evidence="6">
    <location>
        <begin position="194"/>
        <end position="229"/>
    </location>
</feature>
<dbReference type="InParanoid" id="A0A2T3B8I0"/>
<feature type="domain" description="Zn(2)-C6 fungal-type" evidence="7">
    <location>
        <begin position="347"/>
        <end position="377"/>
    </location>
</feature>
<dbReference type="Gene3D" id="4.10.240.10">
    <property type="entry name" value="Zn(2)-C6 fungal-type DNA-binding domain"/>
    <property type="match status" value="1"/>
</dbReference>
<evidence type="ECO:0000256" key="4">
    <source>
        <dbReference type="ARBA" id="ARBA00023163"/>
    </source>
</evidence>
<dbReference type="GO" id="GO:0000981">
    <property type="term" value="F:DNA-binding transcription factor activity, RNA polymerase II-specific"/>
    <property type="evidence" value="ECO:0007669"/>
    <property type="project" value="InterPro"/>
</dbReference>
<dbReference type="InterPro" id="IPR007219">
    <property type="entry name" value="XnlR_reg_dom"/>
</dbReference>
<dbReference type="GeneID" id="36570506"/>
<evidence type="ECO:0000313" key="9">
    <source>
        <dbReference type="Proteomes" id="UP000241818"/>
    </source>
</evidence>
<feature type="compositionally biased region" description="Polar residues" evidence="6">
    <location>
        <begin position="27"/>
        <end position="45"/>
    </location>
</feature>
<dbReference type="RefSeq" id="XP_024723221.1">
    <property type="nucleotide sequence ID" value="XM_024862425.1"/>
</dbReference>
<gene>
    <name evidence="8" type="ORF">M430DRAFT_135845</name>
</gene>
<evidence type="ECO:0000256" key="2">
    <source>
        <dbReference type="ARBA" id="ARBA00022723"/>
    </source>
</evidence>
<dbReference type="EMBL" id="KZ679008">
    <property type="protein sequence ID" value="PSS23175.1"/>
    <property type="molecule type" value="Genomic_DNA"/>
</dbReference>
<organism evidence="8 9">
    <name type="scientific">Amorphotheca resinae ATCC 22711</name>
    <dbReference type="NCBI Taxonomy" id="857342"/>
    <lineage>
        <taxon>Eukaryota</taxon>
        <taxon>Fungi</taxon>
        <taxon>Dikarya</taxon>
        <taxon>Ascomycota</taxon>
        <taxon>Pezizomycotina</taxon>
        <taxon>Leotiomycetes</taxon>
        <taxon>Helotiales</taxon>
        <taxon>Amorphothecaceae</taxon>
        <taxon>Amorphotheca</taxon>
    </lineage>
</organism>
<dbReference type="GO" id="GO:0003677">
    <property type="term" value="F:DNA binding"/>
    <property type="evidence" value="ECO:0007669"/>
    <property type="project" value="InterPro"/>
</dbReference>
<dbReference type="CDD" id="cd12148">
    <property type="entry name" value="fungal_TF_MHR"/>
    <property type="match status" value="1"/>
</dbReference>
<name>A0A2T3B8I0_AMORE</name>
<dbReference type="SMART" id="SM00906">
    <property type="entry name" value="Fungal_trans"/>
    <property type="match status" value="1"/>
</dbReference>
<feature type="compositionally biased region" description="Polar residues" evidence="6">
    <location>
        <begin position="109"/>
        <end position="118"/>
    </location>
</feature>
<feature type="compositionally biased region" description="Polar residues" evidence="6">
    <location>
        <begin position="87"/>
        <end position="97"/>
    </location>
</feature>
<dbReference type="SMART" id="SM00066">
    <property type="entry name" value="GAL4"/>
    <property type="match status" value="1"/>
</dbReference>
<sequence>MTQIYTRPIPAALHEQQPSVYERRTTQDSYTTPESHKSSALSSGPYSERRYQRNDWDLSPPHSITSDHKRGINEVPAARVGDMYQTRPETTQNSQREQLPPLSSLFGGPTQSPYSDRQSPVFPAVSPLDPRHPSTPARPDRAYDAFAFQRPATSHPYPYSKPEQVDRPGFQPPSLPPQVGGRPESPRYEPRYTPQKTTRTQQSPAVNNWSPQSQTSRQEPFSRDTSSSFRAHADQYIPQPPPLQRPEPEPRPTFRDSQAPATLNYPPTPASTVSGDATTTKDGLGPKIWTGTQFLPRFVRQAEVPGEGMCYFYDDGTHCKTVIDGEAVNAHWGVTKAGKPRKRLAIACITCREKKIKCDPDYPRCVQCEKFGRVCKFKNAPRGGQGSPDTPPAESEDVTPRPTSSRAEGESFKPEKREHSPSASPRPILRQITPDSEVHRAKRQRISYGDFTPVASEASPRPSREPRSPSTPWVEALGPSPMENNLLQDWQVNPYSTHPAVVSELLSLFYKYSPEPAAGLFPEGPFRSWVLSTSDRSLDDLMIIYTLLALGTVFSTKPEHKALGIRYAAISRYACDNRHFSIQLVHSRLLLAVYYFASNNPNDSWDFCGGAMRAASGLKLNVEIERSDDAFLTTFPYGLNRHGYAECRRRTFWCCYLMDRFHGFCSGHLSLAHSEDVFLRLPCDAESFDAQVETQSPFFDPYGSPSPSPNGKMGSLAYLIIATSIWGDVMANIYRTSQSRTAPANSSAFMAFYDKTTQRLRDWKDSLPEHYTFSTENLKREEEKAKLGTFIGMHSIYHTAYMKLNRYVPRSMLTPAQLTHHVSLATQHAEDLLLIMDAVASRRASLPRPPSPSAPLAAPTRFSSPFTGYAMVSAVDILTAQVRLSSVADRLASFGGVRAVLAELALFWQSARHHQALVLQRIQYLGERARAQEPGGAGAIGFKTAGAATGAWEKDAVAEMREPLEKMFARDFDCIYA</sequence>
<dbReference type="Proteomes" id="UP000241818">
    <property type="component" value="Unassembled WGS sequence"/>
</dbReference>
<dbReference type="OrthoDB" id="5426798at2759"/>
<evidence type="ECO:0000259" key="7">
    <source>
        <dbReference type="PROSITE" id="PS50048"/>
    </source>
</evidence>
<keyword evidence="5" id="KW-0539">Nucleus</keyword>
<feature type="compositionally biased region" description="Basic and acidic residues" evidence="6">
    <location>
        <begin position="407"/>
        <end position="420"/>
    </location>
</feature>
<dbReference type="Pfam" id="PF00172">
    <property type="entry name" value="Zn_clus"/>
    <property type="match status" value="1"/>
</dbReference>
<evidence type="ECO:0000256" key="3">
    <source>
        <dbReference type="ARBA" id="ARBA00023015"/>
    </source>
</evidence>
<dbReference type="PROSITE" id="PS00463">
    <property type="entry name" value="ZN2_CY6_FUNGAL_1"/>
    <property type="match status" value="1"/>
</dbReference>
<accession>A0A2T3B8I0</accession>
<keyword evidence="2" id="KW-0479">Metal-binding</keyword>
<dbReference type="InterPro" id="IPR036864">
    <property type="entry name" value="Zn2-C6_fun-type_DNA-bd_sf"/>
</dbReference>
<dbReference type="PANTHER" id="PTHR47338">
    <property type="entry name" value="ZN(II)2CYS6 TRANSCRIPTION FACTOR (EUROFUNG)-RELATED"/>
    <property type="match status" value="1"/>
</dbReference>
<reference evidence="8 9" key="1">
    <citation type="journal article" date="2018" name="New Phytol.">
        <title>Comparative genomics and transcriptomics depict ericoid mycorrhizal fungi as versatile saprotrophs and plant mutualists.</title>
        <authorList>
            <person name="Martino E."/>
            <person name="Morin E."/>
            <person name="Grelet G.A."/>
            <person name="Kuo A."/>
            <person name="Kohler A."/>
            <person name="Daghino S."/>
            <person name="Barry K.W."/>
            <person name="Cichocki N."/>
            <person name="Clum A."/>
            <person name="Dockter R.B."/>
            <person name="Hainaut M."/>
            <person name="Kuo R.C."/>
            <person name="LaButti K."/>
            <person name="Lindahl B.D."/>
            <person name="Lindquist E.A."/>
            <person name="Lipzen A."/>
            <person name="Khouja H.R."/>
            <person name="Magnuson J."/>
            <person name="Murat C."/>
            <person name="Ohm R.A."/>
            <person name="Singer S.W."/>
            <person name="Spatafora J.W."/>
            <person name="Wang M."/>
            <person name="Veneault-Fourrey C."/>
            <person name="Henrissat B."/>
            <person name="Grigoriev I.V."/>
            <person name="Martin F.M."/>
            <person name="Perotto S."/>
        </authorList>
    </citation>
    <scope>NUCLEOTIDE SEQUENCE [LARGE SCALE GENOMIC DNA]</scope>
    <source>
        <strain evidence="8 9">ATCC 22711</strain>
    </source>
</reference>
<evidence type="ECO:0000256" key="5">
    <source>
        <dbReference type="ARBA" id="ARBA00023242"/>
    </source>
</evidence>
<dbReference type="PROSITE" id="PS50048">
    <property type="entry name" value="ZN2_CY6_FUNGAL_2"/>
    <property type="match status" value="1"/>
</dbReference>
<keyword evidence="9" id="KW-1185">Reference proteome</keyword>
<dbReference type="CDD" id="cd00067">
    <property type="entry name" value="GAL4"/>
    <property type="match status" value="1"/>
</dbReference>
<dbReference type="GO" id="GO:0006351">
    <property type="term" value="P:DNA-templated transcription"/>
    <property type="evidence" value="ECO:0007669"/>
    <property type="project" value="InterPro"/>
</dbReference>
<evidence type="ECO:0000256" key="1">
    <source>
        <dbReference type="ARBA" id="ARBA00004123"/>
    </source>
</evidence>
<feature type="compositionally biased region" description="Polar residues" evidence="6">
    <location>
        <begin position="270"/>
        <end position="281"/>
    </location>
</feature>
<dbReference type="Pfam" id="PF04082">
    <property type="entry name" value="Fungal_trans"/>
    <property type="match status" value="1"/>
</dbReference>
<dbReference type="PANTHER" id="PTHR47338:SF11">
    <property type="entry name" value="ZN(II)2CYS6 TRANSCRIPTION FACTOR (EUROFUNG)"/>
    <property type="match status" value="1"/>
</dbReference>
<evidence type="ECO:0000313" key="8">
    <source>
        <dbReference type="EMBL" id="PSS23175.1"/>
    </source>
</evidence>